<dbReference type="EMBL" id="JAIOIV010000132">
    <property type="protein sequence ID" value="MBZ0157947.1"/>
    <property type="molecule type" value="Genomic_DNA"/>
</dbReference>
<evidence type="ECO:0000259" key="22">
    <source>
        <dbReference type="PROSITE" id="PS50846"/>
    </source>
</evidence>
<keyword evidence="10 21" id="KW-0547">Nucleotide-binding</keyword>
<dbReference type="FunFam" id="2.70.150.10:FF:000020">
    <property type="entry name" value="Copper-exporting P-type ATPase A"/>
    <property type="match status" value="1"/>
</dbReference>
<evidence type="ECO:0000256" key="19">
    <source>
        <dbReference type="ARBA" id="ARBA00033239"/>
    </source>
</evidence>
<feature type="transmembrane region" description="Helical" evidence="21">
    <location>
        <begin position="253"/>
        <end position="273"/>
    </location>
</feature>
<dbReference type="Pfam" id="PF00403">
    <property type="entry name" value="HMA"/>
    <property type="match status" value="2"/>
</dbReference>
<dbReference type="FunFam" id="3.30.70.100:FF:000005">
    <property type="entry name" value="Copper-exporting P-type ATPase A"/>
    <property type="match status" value="1"/>
</dbReference>
<keyword evidence="11" id="KW-0187">Copper transport</keyword>
<evidence type="ECO:0000256" key="13">
    <source>
        <dbReference type="ARBA" id="ARBA00022842"/>
    </source>
</evidence>
<dbReference type="PRINTS" id="PR00120">
    <property type="entry name" value="HATPASE"/>
</dbReference>
<dbReference type="CDD" id="cd00371">
    <property type="entry name" value="HMA"/>
    <property type="match status" value="2"/>
</dbReference>
<dbReference type="PROSITE" id="PS01047">
    <property type="entry name" value="HMA_1"/>
    <property type="match status" value="2"/>
</dbReference>
<evidence type="ECO:0000313" key="23">
    <source>
        <dbReference type="EMBL" id="MBZ0157947.1"/>
    </source>
</evidence>
<dbReference type="InterPro" id="IPR023299">
    <property type="entry name" value="ATPase_P-typ_cyto_dom_N"/>
</dbReference>
<dbReference type="InterPro" id="IPR044492">
    <property type="entry name" value="P_typ_ATPase_HD_dom"/>
</dbReference>
<dbReference type="InterPro" id="IPR006121">
    <property type="entry name" value="HMA_dom"/>
</dbReference>
<dbReference type="SFLD" id="SFLDG00002">
    <property type="entry name" value="C1.7:_P-type_atpase_like"/>
    <property type="match status" value="1"/>
</dbReference>
<evidence type="ECO:0000256" key="4">
    <source>
        <dbReference type="ARBA" id="ARBA00022448"/>
    </source>
</evidence>
<protein>
    <recommendedName>
        <fullName evidence="3">P-type Cu(+) transporter</fullName>
        <ecNumber evidence="3">7.2.2.8</ecNumber>
    </recommendedName>
    <alternativeName>
        <fullName evidence="19">Cu(+)-exporting ATPase</fullName>
    </alternativeName>
</protein>
<keyword evidence="16" id="KW-0186">Copper</keyword>
<evidence type="ECO:0000256" key="6">
    <source>
        <dbReference type="ARBA" id="ARBA00022553"/>
    </source>
</evidence>
<dbReference type="InterPro" id="IPR036412">
    <property type="entry name" value="HAD-like_sf"/>
</dbReference>
<dbReference type="FunFam" id="3.40.50.1000:FF:000144">
    <property type="entry name" value="copper-transporting ATPase 1 isoform X2"/>
    <property type="match status" value="1"/>
</dbReference>
<dbReference type="PROSITE" id="PS00154">
    <property type="entry name" value="ATPASE_E1_E2"/>
    <property type="match status" value="1"/>
</dbReference>
<evidence type="ECO:0000256" key="2">
    <source>
        <dbReference type="ARBA" id="ARBA00006024"/>
    </source>
</evidence>
<keyword evidence="12 21" id="KW-0067">ATP-binding</keyword>
<dbReference type="PANTHER" id="PTHR43520:SF8">
    <property type="entry name" value="P-TYPE CU(+) TRANSPORTER"/>
    <property type="match status" value="1"/>
</dbReference>
<dbReference type="InterPro" id="IPR017969">
    <property type="entry name" value="Heavy-metal-associated_CS"/>
</dbReference>
<evidence type="ECO:0000256" key="7">
    <source>
        <dbReference type="ARBA" id="ARBA00022692"/>
    </source>
</evidence>
<dbReference type="InterPro" id="IPR001757">
    <property type="entry name" value="P_typ_ATPase"/>
</dbReference>
<dbReference type="NCBIfam" id="TIGR00003">
    <property type="entry name" value="copper ion binding protein"/>
    <property type="match status" value="2"/>
</dbReference>
<dbReference type="GO" id="GO:0005507">
    <property type="term" value="F:copper ion binding"/>
    <property type="evidence" value="ECO:0007669"/>
    <property type="project" value="InterPro"/>
</dbReference>
<dbReference type="PANTHER" id="PTHR43520">
    <property type="entry name" value="ATP7, ISOFORM B"/>
    <property type="match status" value="1"/>
</dbReference>
<dbReference type="Gene3D" id="2.70.150.10">
    <property type="entry name" value="Calcium-transporting ATPase, cytoplasmic transduction domain A"/>
    <property type="match status" value="1"/>
</dbReference>
<comment type="similarity">
    <text evidence="2 21">Belongs to the cation transport ATPase (P-type) (TC 3.A.3) family. Type IB subfamily.</text>
</comment>
<keyword evidence="6" id="KW-0597">Phosphoprotein</keyword>
<dbReference type="SUPFAM" id="SSF55008">
    <property type="entry name" value="HMA, heavy metal-associated domain"/>
    <property type="match status" value="2"/>
</dbReference>
<evidence type="ECO:0000256" key="8">
    <source>
        <dbReference type="ARBA" id="ARBA00022723"/>
    </source>
</evidence>
<dbReference type="GO" id="GO:0060003">
    <property type="term" value="P:copper ion export"/>
    <property type="evidence" value="ECO:0007669"/>
    <property type="project" value="UniProtKB-ARBA"/>
</dbReference>
<dbReference type="GO" id="GO:0016887">
    <property type="term" value="F:ATP hydrolysis activity"/>
    <property type="evidence" value="ECO:0007669"/>
    <property type="project" value="InterPro"/>
</dbReference>
<dbReference type="SUPFAM" id="SSF56784">
    <property type="entry name" value="HAD-like"/>
    <property type="match status" value="1"/>
</dbReference>
<keyword evidence="7 21" id="KW-0812">Transmembrane</keyword>
<feature type="transmembrane region" description="Helical" evidence="21">
    <location>
        <begin position="188"/>
        <end position="204"/>
    </location>
</feature>
<dbReference type="NCBIfam" id="TIGR01494">
    <property type="entry name" value="ATPase_P-type"/>
    <property type="match status" value="2"/>
</dbReference>
<dbReference type="Pfam" id="PF00702">
    <property type="entry name" value="Hydrolase"/>
    <property type="match status" value="1"/>
</dbReference>
<feature type="transmembrane region" description="Helical" evidence="21">
    <location>
        <begin position="823"/>
        <end position="842"/>
    </location>
</feature>
<dbReference type="InterPro" id="IPR027256">
    <property type="entry name" value="P-typ_ATPase_IB"/>
</dbReference>
<keyword evidence="17" id="KW-0406">Ion transport</keyword>
<dbReference type="SUPFAM" id="SSF81660">
    <property type="entry name" value="Metal cation-transporting ATPase, ATP-binding domain N"/>
    <property type="match status" value="1"/>
</dbReference>
<dbReference type="GO" id="GO:0140581">
    <property type="term" value="F:P-type monovalent copper transporter activity"/>
    <property type="evidence" value="ECO:0007669"/>
    <property type="project" value="UniProtKB-EC"/>
</dbReference>
<feature type="transmembrane region" description="Helical" evidence="21">
    <location>
        <begin position="224"/>
        <end position="247"/>
    </location>
</feature>
<evidence type="ECO:0000256" key="12">
    <source>
        <dbReference type="ARBA" id="ARBA00022840"/>
    </source>
</evidence>
<dbReference type="InterPro" id="IPR018303">
    <property type="entry name" value="ATPase_P-typ_P_site"/>
</dbReference>
<dbReference type="GO" id="GO:0005524">
    <property type="term" value="F:ATP binding"/>
    <property type="evidence" value="ECO:0007669"/>
    <property type="project" value="UniProtKB-UniRule"/>
</dbReference>
<keyword evidence="13" id="KW-0460">Magnesium</keyword>
<dbReference type="Pfam" id="PF00122">
    <property type="entry name" value="E1-E2_ATPase"/>
    <property type="match status" value="1"/>
</dbReference>
<name>A0A953SEI7_9BACT</name>
<reference evidence="23" key="2">
    <citation type="submission" date="2021-08" db="EMBL/GenBank/DDBJ databases">
        <authorList>
            <person name="Dalcin Martins P."/>
        </authorList>
    </citation>
    <scope>NUCLEOTIDE SEQUENCE</scope>
    <source>
        <strain evidence="23">MAG_39</strain>
    </source>
</reference>
<dbReference type="InterPro" id="IPR008250">
    <property type="entry name" value="ATPase_P-typ_transduc_dom_A_sf"/>
</dbReference>
<dbReference type="Proteomes" id="UP000705867">
    <property type="component" value="Unassembled WGS sequence"/>
</dbReference>
<keyword evidence="14" id="KW-1278">Translocase</keyword>
<evidence type="ECO:0000256" key="5">
    <source>
        <dbReference type="ARBA" id="ARBA00022475"/>
    </source>
</evidence>
<evidence type="ECO:0000256" key="21">
    <source>
        <dbReference type="RuleBase" id="RU362081"/>
    </source>
</evidence>
<dbReference type="SUPFAM" id="SSF81653">
    <property type="entry name" value="Calcium ATPase, transduction domain A"/>
    <property type="match status" value="1"/>
</dbReference>
<feature type="transmembrane region" description="Helical" evidence="21">
    <location>
        <begin position="795"/>
        <end position="817"/>
    </location>
</feature>
<evidence type="ECO:0000256" key="16">
    <source>
        <dbReference type="ARBA" id="ARBA00023008"/>
    </source>
</evidence>
<keyword evidence="4" id="KW-0813">Transport</keyword>
<dbReference type="GO" id="GO:0005886">
    <property type="term" value="C:plasma membrane"/>
    <property type="evidence" value="ECO:0007669"/>
    <property type="project" value="UniProtKB-SubCell"/>
</dbReference>
<dbReference type="EC" id="7.2.2.8" evidence="3"/>
<comment type="catalytic activity">
    <reaction evidence="20">
        <text>Cu(+)(in) + ATP + H2O = Cu(+)(out) + ADP + phosphate + H(+)</text>
        <dbReference type="Rhea" id="RHEA:25792"/>
        <dbReference type="ChEBI" id="CHEBI:15377"/>
        <dbReference type="ChEBI" id="CHEBI:15378"/>
        <dbReference type="ChEBI" id="CHEBI:30616"/>
        <dbReference type="ChEBI" id="CHEBI:43474"/>
        <dbReference type="ChEBI" id="CHEBI:49552"/>
        <dbReference type="ChEBI" id="CHEBI:456216"/>
        <dbReference type="EC" id="7.2.2.8"/>
    </reaction>
</comment>
<proteinExistence type="inferred from homology"/>
<dbReference type="SFLD" id="SFLDF00027">
    <property type="entry name" value="p-type_atpase"/>
    <property type="match status" value="1"/>
</dbReference>
<comment type="subcellular location">
    <subcellularLocation>
        <location evidence="1">Cell membrane</location>
        <topology evidence="1">Multi-pass membrane protein</topology>
    </subcellularLocation>
</comment>
<dbReference type="PROSITE" id="PS50846">
    <property type="entry name" value="HMA_2"/>
    <property type="match status" value="2"/>
</dbReference>
<dbReference type="Gene3D" id="3.40.1110.10">
    <property type="entry name" value="Calcium-transporting ATPase, cytoplasmic domain N"/>
    <property type="match status" value="2"/>
</dbReference>
<evidence type="ECO:0000256" key="11">
    <source>
        <dbReference type="ARBA" id="ARBA00022796"/>
    </source>
</evidence>
<dbReference type="InterPro" id="IPR006122">
    <property type="entry name" value="HMA_Cu_ion-bd"/>
</dbReference>
<gene>
    <name evidence="23" type="ORF">K8I29_17250</name>
</gene>
<feature type="transmembrane region" description="Helical" evidence="21">
    <location>
        <begin position="407"/>
        <end position="429"/>
    </location>
</feature>
<dbReference type="InterPro" id="IPR023298">
    <property type="entry name" value="ATPase_P-typ_TM_dom_sf"/>
</dbReference>
<keyword evidence="9" id="KW-0677">Repeat</keyword>
<feature type="domain" description="HMA" evidence="22">
    <location>
        <begin position="3"/>
        <end position="71"/>
    </location>
</feature>
<evidence type="ECO:0000256" key="9">
    <source>
        <dbReference type="ARBA" id="ARBA00022737"/>
    </source>
</evidence>
<organism evidence="23 24">
    <name type="scientific">Candidatus Nitrobium versatile</name>
    <dbReference type="NCBI Taxonomy" id="2884831"/>
    <lineage>
        <taxon>Bacteria</taxon>
        <taxon>Pseudomonadati</taxon>
        <taxon>Nitrospirota</taxon>
        <taxon>Nitrospiria</taxon>
        <taxon>Nitrospirales</taxon>
        <taxon>Nitrospiraceae</taxon>
        <taxon>Candidatus Nitrobium</taxon>
    </lineage>
</organism>
<keyword evidence="8 21" id="KW-0479">Metal-binding</keyword>
<reference evidence="23" key="1">
    <citation type="journal article" date="2021" name="bioRxiv">
        <title>Unraveling nitrogen, sulfur and carbon metabolic pathways and microbial community transcriptional responses to substrate deprivation and toxicity stresses in a bioreactor mimicking anoxic brackish coastal sediment conditions.</title>
        <authorList>
            <person name="Martins P.D."/>
            <person name="Echeveste M.J."/>
            <person name="Arshad A."/>
            <person name="Kurth J."/>
            <person name="Ouboter H."/>
            <person name="Jetten M.S.M."/>
            <person name="Welte C.U."/>
        </authorList>
    </citation>
    <scope>NUCLEOTIDE SEQUENCE</scope>
    <source>
        <strain evidence="23">MAG_39</strain>
    </source>
</reference>
<keyword evidence="18 21" id="KW-0472">Membrane</keyword>
<sequence length="849" mass="90242">MMQKIDIPVTGMTCAACSAAIERALPRVEGIKNASVNFPAERATVEFADPDAPVPLITLINAIREEGYGVAVARMDFAVRGMTCAACVGAVERALKEIYGVLAVTVNLAAERASIEYIPTIASFEDFKRAIAEAGYSAELMTEAFVDREKERREREYNELKRQFTISAVLTVPVIIGSMISVPLLSNWYLLFLLTTPVQFWAGMRFHTAALSALRHGATNMNTLISVGTISAYLYSVTATLVPHLFIRGGIMPHVYFDTSATIITLILLGRLLEARAKGKTSEAIRKLMGLQAKTATVLRDGVEREVPIDEVVAGDIVYVRPGGRIPVDGEVVEGASTVDESMLTGESLPVEKAVGDTVYNGTVNKAGSFKLRAVKIGKETALAQIIRLVEEAQGSKAPIQRLADRIASVFVPVVIAIAVVTFIVWYVFGPKPSFTLALMNFIAVLIIACPCSLGLATPTAIMVGTGKGAENGILIRDAEALELSHKVQAVVLDKTGTITKGEPEVVDILLLEEGHEEPDGVRATESGAASPSGEVLRVLQIAASAEKFSEHPLGQAIVRKARDYHLPLFDPVDFVAVPGGGIRATVAIEGPDAASPSGGEAGGTDGALRTGVRRTVFIGNEGMLAREGIDTSPVRSLAGRISAAAQTPVFVSLDGRIRAVFPIADTIKADSAEAIRELHSLGIDVIMLTGDHRNTAEAIAKEVGITSFFAEVLPDKKIEVVKRIKSEGKITAMVGDGINDAPALAEADVGIAIGTGTDIAIEASDITLIKGHLKSVVDAIKLSKLTIRTIQQNLFWAFFYNIVGIPVAAGLLYVFGGPLLNPMIASAAMAFSSVSVVSNSLRLRGKRL</sequence>
<dbReference type="SUPFAM" id="SSF81665">
    <property type="entry name" value="Calcium ATPase, transmembrane domain M"/>
    <property type="match status" value="1"/>
</dbReference>
<evidence type="ECO:0000256" key="18">
    <source>
        <dbReference type="ARBA" id="ARBA00023136"/>
    </source>
</evidence>
<accession>A0A953SEI7</accession>
<comment type="caution">
    <text evidence="23">The sequence shown here is derived from an EMBL/GenBank/DDBJ whole genome shotgun (WGS) entry which is preliminary data.</text>
</comment>
<dbReference type="SFLD" id="SFLDS00003">
    <property type="entry name" value="Haloacid_Dehalogenase"/>
    <property type="match status" value="1"/>
</dbReference>
<keyword evidence="15 21" id="KW-1133">Transmembrane helix</keyword>
<dbReference type="CDD" id="cd02094">
    <property type="entry name" value="P-type_ATPase_Cu-like"/>
    <property type="match status" value="1"/>
</dbReference>
<dbReference type="InterPro" id="IPR059000">
    <property type="entry name" value="ATPase_P-type_domA"/>
</dbReference>
<evidence type="ECO:0000256" key="14">
    <source>
        <dbReference type="ARBA" id="ARBA00022967"/>
    </source>
</evidence>
<evidence type="ECO:0000256" key="17">
    <source>
        <dbReference type="ARBA" id="ARBA00023065"/>
    </source>
</evidence>
<dbReference type="InterPro" id="IPR023214">
    <property type="entry name" value="HAD_sf"/>
</dbReference>
<dbReference type="AlphaFoldDB" id="A0A953SEI7"/>
<dbReference type="GO" id="GO:0043682">
    <property type="term" value="F:P-type divalent copper transporter activity"/>
    <property type="evidence" value="ECO:0007669"/>
    <property type="project" value="TreeGrafter"/>
</dbReference>
<dbReference type="Gene3D" id="3.40.50.1000">
    <property type="entry name" value="HAD superfamily/HAD-like"/>
    <property type="match status" value="1"/>
</dbReference>
<feature type="transmembrane region" description="Helical" evidence="21">
    <location>
        <begin position="435"/>
        <end position="458"/>
    </location>
</feature>
<evidence type="ECO:0000256" key="10">
    <source>
        <dbReference type="ARBA" id="ARBA00022741"/>
    </source>
</evidence>
<feature type="domain" description="HMA" evidence="22">
    <location>
        <begin position="73"/>
        <end position="139"/>
    </location>
</feature>
<keyword evidence="5 21" id="KW-1003">Cell membrane</keyword>
<evidence type="ECO:0000256" key="3">
    <source>
        <dbReference type="ARBA" id="ARBA00012517"/>
    </source>
</evidence>
<feature type="transmembrane region" description="Helical" evidence="21">
    <location>
        <begin position="164"/>
        <end position="182"/>
    </location>
</feature>
<evidence type="ECO:0000313" key="24">
    <source>
        <dbReference type="Proteomes" id="UP000705867"/>
    </source>
</evidence>
<evidence type="ECO:0000256" key="1">
    <source>
        <dbReference type="ARBA" id="ARBA00004651"/>
    </source>
</evidence>
<dbReference type="FunFam" id="3.30.70.100:FF:000001">
    <property type="entry name" value="ATPase copper transporting beta"/>
    <property type="match status" value="1"/>
</dbReference>
<evidence type="ECO:0000256" key="15">
    <source>
        <dbReference type="ARBA" id="ARBA00022989"/>
    </source>
</evidence>
<dbReference type="InterPro" id="IPR036163">
    <property type="entry name" value="HMA_dom_sf"/>
</dbReference>
<dbReference type="NCBIfam" id="TIGR01525">
    <property type="entry name" value="ATPase-IB_hvy"/>
    <property type="match status" value="1"/>
</dbReference>
<dbReference type="Gene3D" id="3.30.70.100">
    <property type="match status" value="2"/>
</dbReference>
<dbReference type="PRINTS" id="PR00119">
    <property type="entry name" value="CATATPASE"/>
</dbReference>
<evidence type="ECO:0000256" key="20">
    <source>
        <dbReference type="ARBA" id="ARBA00049289"/>
    </source>
</evidence>
<dbReference type="GO" id="GO:0055070">
    <property type="term" value="P:copper ion homeostasis"/>
    <property type="evidence" value="ECO:0007669"/>
    <property type="project" value="TreeGrafter"/>
</dbReference>